<evidence type="ECO:0000256" key="3">
    <source>
        <dbReference type="ARBA" id="ARBA00024042"/>
    </source>
</evidence>
<dbReference type="PIRSF" id="PIRSF000138">
    <property type="entry name" value="Al-hdrx_acd_dh"/>
    <property type="match status" value="1"/>
</dbReference>
<reference evidence="5" key="1">
    <citation type="submission" date="2023-06" db="EMBL/GenBank/DDBJ databases">
        <title>Genomic of Parafulvivirga corallium.</title>
        <authorList>
            <person name="Wang G."/>
        </authorList>
    </citation>
    <scope>NUCLEOTIDE SEQUENCE</scope>
    <source>
        <strain evidence="5">BMA10</strain>
    </source>
</reference>
<feature type="domain" description="FMN hydroxy acid dehydrogenase" evidence="4">
    <location>
        <begin position="28"/>
        <end position="430"/>
    </location>
</feature>
<evidence type="ECO:0000256" key="2">
    <source>
        <dbReference type="ARBA" id="ARBA00023002"/>
    </source>
</evidence>
<evidence type="ECO:0000313" key="5">
    <source>
        <dbReference type="EMBL" id="MDN5201764.1"/>
    </source>
</evidence>
<evidence type="ECO:0000256" key="1">
    <source>
        <dbReference type="ARBA" id="ARBA00001917"/>
    </source>
</evidence>
<comment type="caution">
    <text evidence="5">The sequence shown here is derived from an EMBL/GenBank/DDBJ whole genome shotgun (WGS) entry which is preliminary data.</text>
</comment>
<dbReference type="SUPFAM" id="SSF51395">
    <property type="entry name" value="FMN-linked oxidoreductases"/>
    <property type="match status" value="1"/>
</dbReference>
<dbReference type="InterPro" id="IPR037396">
    <property type="entry name" value="FMN_HAD"/>
</dbReference>
<dbReference type="PROSITE" id="PS00557">
    <property type="entry name" value="FMN_HYDROXY_ACID_DH_1"/>
    <property type="match status" value="1"/>
</dbReference>
<dbReference type="InterPro" id="IPR012133">
    <property type="entry name" value="Alpha-hydoxy_acid_DH_FMN"/>
</dbReference>
<dbReference type="EMBL" id="JAUJEA010000003">
    <property type="protein sequence ID" value="MDN5201764.1"/>
    <property type="molecule type" value="Genomic_DNA"/>
</dbReference>
<name>A0ABT8KNF0_9BACT</name>
<dbReference type="PANTHER" id="PTHR10578">
    <property type="entry name" value="S -2-HYDROXY-ACID OXIDASE-RELATED"/>
    <property type="match status" value="1"/>
</dbReference>
<dbReference type="InterPro" id="IPR000262">
    <property type="entry name" value="FMN-dep_DH"/>
</dbReference>
<evidence type="ECO:0000259" key="4">
    <source>
        <dbReference type="PROSITE" id="PS51349"/>
    </source>
</evidence>
<accession>A0ABT8KNF0</accession>
<comment type="similarity">
    <text evidence="3">Belongs to the FMN-dependent alpha-hydroxy acid dehydrogenase family.</text>
</comment>
<dbReference type="InterPro" id="IPR013785">
    <property type="entry name" value="Aldolase_TIM"/>
</dbReference>
<keyword evidence="6" id="KW-1185">Reference proteome</keyword>
<dbReference type="InterPro" id="IPR008259">
    <property type="entry name" value="FMN_hydac_DH_AS"/>
</dbReference>
<gene>
    <name evidence="5" type="ORF">QQ008_10335</name>
</gene>
<sequence length="430" mass="47262">MSQKRGSSEALNAINWQKEIYINGVSGKRLDIPSEMDRLEHNASKVMSKEAFAYVAGGAGLGKTMDANRQAFGHWKIVPRMLKDVSERDISIELFGRKFPSPFLLAPIGVLELAHPKADLAVAGACASTGIPMIFSNQASIAMEECSTILGDSPCWFQLYWSKSNELVQSFVSRAEACGCHAIVVTLDTTMLGWRSKDIDLAYLPFLKGMGIAQYTSDPVFKQLLKSESDNEDQSKRKINLAAIKAFIDMNRTYPGNFWKNLRSKEPLAAIRQFIQIYSRPSLTWENLSFLREHTKLPILLKGILHPEDAWKAVDHGADGIIVSNHGGRQVDGAIGALDALNNVIDVVNDKIPVLMDSGIRSGADAFKALAIGAKAVCLGRPYVYALALAGEKGVYELLRNIMADFELTMGLAGCRNVHEINKKSISRNS</sequence>
<dbReference type="PROSITE" id="PS51349">
    <property type="entry name" value="FMN_HYDROXY_ACID_DH_2"/>
    <property type="match status" value="1"/>
</dbReference>
<organism evidence="5 6">
    <name type="scientific">Splendidivirga corallicola</name>
    <dbReference type="NCBI Taxonomy" id="3051826"/>
    <lineage>
        <taxon>Bacteria</taxon>
        <taxon>Pseudomonadati</taxon>
        <taxon>Bacteroidota</taxon>
        <taxon>Cytophagia</taxon>
        <taxon>Cytophagales</taxon>
        <taxon>Splendidivirgaceae</taxon>
        <taxon>Splendidivirga</taxon>
    </lineage>
</organism>
<protein>
    <submittedName>
        <fullName evidence="5">Lactate 2-monooxygenase</fullName>
    </submittedName>
</protein>
<keyword evidence="2" id="KW-0560">Oxidoreductase</keyword>
<dbReference type="PANTHER" id="PTHR10578:SF143">
    <property type="entry name" value="FMN-DEPENDENT ALPHA-HYDROXY ACID DEHYDROGENASE PB1A11.03"/>
    <property type="match status" value="1"/>
</dbReference>
<proteinExistence type="inferred from homology"/>
<dbReference type="InterPro" id="IPR037350">
    <property type="entry name" value="LMO_FMN"/>
</dbReference>
<evidence type="ECO:0000313" key="6">
    <source>
        <dbReference type="Proteomes" id="UP001172082"/>
    </source>
</evidence>
<comment type="cofactor">
    <cofactor evidence="1">
        <name>FMN</name>
        <dbReference type="ChEBI" id="CHEBI:58210"/>
    </cofactor>
</comment>
<dbReference type="RefSeq" id="WP_346751793.1">
    <property type="nucleotide sequence ID" value="NZ_JAUJEA010000003.1"/>
</dbReference>
<dbReference type="Gene3D" id="3.20.20.70">
    <property type="entry name" value="Aldolase class I"/>
    <property type="match status" value="1"/>
</dbReference>
<dbReference type="CDD" id="cd03332">
    <property type="entry name" value="LMO_FMN"/>
    <property type="match status" value="1"/>
</dbReference>
<dbReference type="Pfam" id="PF01070">
    <property type="entry name" value="FMN_dh"/>
    <property type="match status" value="1"/>
</dbReference>
<dbReference type="Proteomes" id="UP001172082">
    <property type="component" value="Unassembled WGS sequence"/>
</dbReference>